<name>A0A1M6IRY1_9FIRM</name>
<organism evidence="1 2">
    <name type="scientific">Propionispora hippei DSM 15287</name>
    <dbReference type="NCBI Taxonomy" id="1123003"/>
    <lineage>
        <taxon>Bacteria</taxon>
        <taxon>Bacillati</taxon>
        <taxon>Bacillota</taxon>
        <taxon>Negativicutes</taxon>
        <taxon>Selenomonadales</taxon>
        <taxon>Sporomusaceae</taxon>
        <taxon>Propionispora</taxon>
    </lineage>
</organism>
<accession>A0A1M6IRY1</accession>
<evidence type="ECO:0000313" key="1">
    <source>
        <dbReference type="EMBL" id="SHJ37233.1"/>
    </source>
</evidence>
<dbReference type="Proteomes" id="UP000322917">
    <property type="component" value="Unassembled WGS sequence"/>
</dbReference>
<sequence length="138" mass="15514">MMRSKNEIFSCPATSGRIGITDRSIKDAGQIPLGTYTLDPREISGGLVKAIERNVMLREDWGMYRVPLKPEEDTNMLNRDEIFLHGGFFPGTAGCIDIGTHDQELFPVLMQHDGLINVKVVEVRNDMLFPSDQEYVNA</sequence>
<dbReference type="EMBL" id="FQZD01000019">
    <property type="protein sequence ID" value="SHJ37233.1"/>
    <property type="molecule type" value="Genomic_DNA"/>
</dbReference>
<evidence type="ECO:0008006" key="3">
    <source>
        <dbReference type="Google" id="ProtNLM"/>
    </source>
</evidence>
<keyword evidence="2" id="KW-1185">Reference proteome</keyword>
<gene>
    <name evidence="1" type="ORF">SAMN02745170_02383</name>
</gene>
<reference evidence="1 2" key="1">
    <citation type="submission" date="2016-11" db="EMBL/GenBank/DDBJ databases">
        <authorList>
            <person name="Varghese N."/>
            <person name="Submissions S."/>
        </authorList>
    </citation>
    <scope>NUCLEOTIDE SEQUENCE [LARGE SCALE GENOMIC DNA]</scope>
    <source>
        <strain evidence="1 2">DSM 15287</strain>
    </source>
</reference>
<proteinExistence type="predicted"/>
<dbReference type="AlphaFoldDB" id="A0A1M6IRY1"/>
<dbReference type="OrthoDB" id="3034895at2"/>
<protein>
    <recommendedName>
        <fullName evidence="3">L,D-transpeptidase catalytic domain</fullName>
    </recommendedName>
</protein>
<evidence type="ECO:0000313" key="2">
    <source>
        <dbReference type="Proteomes" id="UP000322917"/>
    </source>
</evidence>